<evidence type="ECO:0000256" key="1">
    <source>
        <dbReference type="SAM" id="MobiDB-lite"/>
    </source>
</evidence>
<keyword evidence="3" id="KW-1185">Reference proteome</keyword>
<dbReference type="Proteomes" id="UP000002281">
    <property type="component" value="Chromosome 6"/>
</dbReference>
<dbReference type="Gene3D" id="1.10.287.140">
    <property type="match status" value="1"/>
</dbReference>
<accession>A0A3Q2HFN1</accession>
<feature type="region of interest" description="Disordered" evidence="1">
    <location>
        <begin position="25"/>
        <end position="58"/>
    </location>
</feature>
<reference evidence="2 3" key="1">
    <citation type="journal article" date="2009" name="Science">
        <title>Genome sequence, comparative analysis, and population genetics of the domestic horse.</title>
        <authorList>
            <consortium name="Broad Institute Genome Sequencing Platform"/>
            <consortium name="Broad Institute Whole Genome Assembly Team"/>
            <person name="Wade C.M."/>
            <person name="Giulotto E."/>
            <person name="Sigurdsson S."/>
            <person name="Zoli M."/>
            <person name="Gnerre S."/>
            <person name="Imsland F."/>
            <person name="Lear T.L."/>
            <person name="Adelson D.L."/>
            <person name="Bailey E."/>
            <person name="Bellone R.R."/>
            <person name="Bloecker H."/>
            <person name="Distl O."/>
            <person name="Edgar R.C."/>
            <person name="Garber M."/>
            <person name="Leeb T."/>
            <person name="Mauceli E."/>
            <person name="MacLeod J.N."/>
            <person name="Penedo M.C.T."/>
            <person name="Raison J.M."/>
            <person name="Sharpe T."/>
            <person name="Vogel J."/>
            <person name="Andersson L."/>
            <person name="Antczak D.F."/>
            <person name="Biagi T."/>
            <person name="Binns M.M."/>
            <person name="Chowdhary B.P."/>
            <person name="Coleman S.J."/>
            <person name="Della Valle G."/>
            <person name="Fryc S."/>
            <person name="Guerin G."/>
            <person name="Hasegawa T."/>
            <person name="Hill E.W."/>
            <person name="Jurka J."/>
            <person name="Kiialainen A."/>
            <person name="Lindgren G."/>
            <person name="Liu J."/>
            <person name="Magnani E."/>
            <person name="Mickelson J.R."/>
            <person name="Murray J."/>
            <person name="Nergadze S.G."/>
            <person name="Onofrio R."/>
            <person name="Pedroni S."/>
            <person name="Piras M.F."/>
            <person name="Raudsepp T."/>
            <person name="Rocchi M."/>
            <person name="Roeed K.H."/>
            <person name="Ryder O.A."/>
            <person name="Searle S."/>
            <person name="Skow L."/>
            <person name="Swinburne J.E."/>
            <person name="Syvaenen A.C."/>
            <person name="Tozaki T."/>
            <person name="Valberg S.J."/>
            <person name="Vaudin M."/>
            <person name="White J.R."/>
            <person name="Zody M.C."/>
            <person name="Lander E.S."/>
            <person name="Lindblad-Toh K."/>
        </authorList>
    </citation>
    <scope>NUCLEOTIDE SEQUENCE [LARGE SCALE GENOMIC DNA]</scope>
    <source>
        <strain evidence="2 3">Thoroughbred</strain>
    </source>
</reference>
<feature type="region of interest" description="Disordered" evidence="1">
    <location>
        <begin position="162"/>
        <end position="187"/>
    </location>
</feature>
<dbReference type="Gene3D" id="3.40.50.720">
    <property type="entry name" value="NAD(P)-binding Rossmann-like Domain"/>
    <property type="match status" value="1"/>
</dbReference>
<organism evidence="2 3">
    <name type="scientific">Equus caballus</name>
    <name type="common">Horse</name>
    <dbReference type="NCBI Taxonomy" id="9796"/>
    <lineage>
        <taxon>Eukaryota</taxon>
        <taxon>Metazoa</taxon>
        <taxon>Chordata</taxon>
        <taxon>Craniata</taxon>
        <taxon>Vertebrata</taxon>
        <taxon>Euteleostomi</taxon>
        <taxon>Mammalia</taxon>
        <taxon>Eutheria</taxon>
        <taxon>Laurasiatheria</taxon>
        <taxon>Perissodactyla</taxon>
        <taxon>Equidae</taxon>
        <taxon>Equus</taxon>
    </lineage>
</organism>
<name>A0A3Q2HFN1_HORSE</name>
<evidence type="ECO:0000313" key="2">
    <source>
        <dbReference type="Ensembl" id="ENSECAP00000032040.2"/>
    </source>
</evidence>
<dbReference type="Bgee" id="ENSECAG00000037359">
    <property type="expression patterns" value="Expressed in trophoblast and 1 other cell type or tissue"/>
</dbReference>
<reference evidence="2" key="2">
    <citation type="submission" date="2025-08" db="UniProtKB">
        <authorList>
            <consortium name="Ensembl"/>
        </authorList>
    </citation>
    <scope>IDENTIFICATION</scope>
    <source>
        <strain evidence="2">Thoroughbred</strain>
    </source>
</reference>
<feature type="compositionally biased region" description="Low complexity" evidence="1">
    <location>
        <begin position="168"/>
        <end position="187"/>
    </location>
</feature>
<dbReference type="GeneTree" id="ENSGT00980000199472"/>
<proteinExistence type="predicted"/>
<dbReference type="Ensembl" id="ENSECAT00000060847.3">
    <property type="protein sequence ID" value="ENSECAP00000032040.2"/>
    <property type="gene ID" value="ENSECAG00000037359.3"/>
</dbReference>
<evidence type="ECO:0000313" key="3">
    <source>
        <dbReference type="Proteomes" id="UP000002281"/>
    </source>
</evidence>
<dbReference type="STRING" id="9796.ENSECAP00000032040"/>
<sequence>MRRVPALSFPGCFGPCLPKSPALPCQVASSEKGENSPEKKKLKRQPAPGSPGVRLSRSVSAWPSCLPPGLGEMLLLSRAEPPPWPLRRPSRPRCYTRQGYRRPRGPPHFLKMVEGFLAGGTSIVEDKLMEDIKTRESEEQKRPRVRGVLRIMKPCNSVLSLSSPSGVTRAPGRSSRATRPSTASTARPAREVFLRAKMSLERKFGNHHGTISVVTTAGFQNRISGTSEKDIVHSGLPYTMEFSAWQIMPSTTKYNLGLDLRTAAYVNSI</sequence>
<dbReference type="AlphaFoldDB" id="A0A3Q2HFN1"/>
<protein>
    <submittedName>
        <fullName evidence="2">Uncharacterized protein</fullName>
    </submittedName>
</protein>
<reference evidence="2" key="3">
    <citation type="submission" date="2025-09" db="UniProtKB">
        <authorList>
            <consortium name="Ensembl"/>
        </authorList>
    </citation>
    <scope>IDENTIFICATION</scope>
    <source>
        <strain evidence="2">Thoroughbred</strain>
    </source>
</reference>
<dbReference type="PaxDb" id="9796-ENSECAP00000032040"/>
<dbReference type="InParanoid" id="A0A3Q2HFN1"/>